<evidence type="ECO:0000313" key="4">
    <source>
        <dbReference type="EMBL" id="MBL1407211.1"/>
    </source>
</evidence>
<dbReference type="Gene3D" id="3.55.50.30">
    <property type="match status" value="1"/>
</dbReference>
<protein>
    <submittedName>
        <fullName evidence="4">DUF4974 domain-containing protein</fullName>
    </submittedName>
</protein>
<evidence type="ECO:0000259" key="3">
    <source>
        <dbReference type="Pfam" id="PF16344"/>
    </source>
</evidence>
<keyword evidence="1" id="KW-1133">Transmembrane helix</keyword>
<dbReference type="Pfam" id="PF04773">
    <property type="entry name" value="FecR"/>
    <property type="match status" value="1"/>
</dbReference>
<dbReference type="InterPro" id="IPR012373">
    <property type="entry name" value="Ferrdict_sens_TM"/>
</dbReference>
<proteinExistence type="predicted"/>
<evidence type="ECO:0000256" key="1">
    <source>
        <dbReference type="SAM" id="Phobius"/>
    </source>
</evidence>
<organism evidence="4 5">
    <name type="scientific">Sphingobacterium faecale</name>
    <dbReference type="NCBI Taxonomy" id="2803775"/>
    <lineage>
        <taxon>Bacteria</taxon>
        <taxon>Pseudomonadati</taxon>
        <taxon>Bacteroidota</taxon>
        <taxon>Sphingobacteriia</taxon>
        <taxon>Sphingobacteriales</taxon>
        <taxon>Sphingobacteriaceae</taxon>
        <taxon>Sphingobacterium</taxon>
    </lineage>
</organism>
<dbReference type="Gene3D" id="2.60.120.1440">
    <property type="match status" value="1"/>
</dbReference>
<dbReference type="Pfam" id="PF16344">
    <property type="entry name" value="FecR_C"/>
    <property type="match status" value="1"/>
</dbReference>
<dbReference type="Proteomes" id="UP000625283">
    <property type="component" value="Unassembled WGS sequence"/>
</dbReference>
<name>A0ABS1QXR8_9SPHI</name>
<feature type="domain" description="Protein FecR C-terminal" evidence="3">
    <location>
        <begin position="314"/>
        <end position="381"/>
    </location>
</feature>
<dbReference type="RefSeq" id="WP_202101032.1">
    <property type="nucleotide sequence ID" value="NZ_JAERTY010000001.1"/>
</dbReference>
<keyword evidence="1" id="KW-0812">Transmembrane</keyword>
<accession>A0ABS1QXR8</accession>
<gene>
    <name evidence="4" type="ORF">JKG61_00455</name>
</gene>
<evidence type="ECO:0000313" key="5">
    <source>
        <dbReference type="Proteomes" id="UP000625283"/>
    </source>
</evidence>
<reference evidence="4 5" key="1">
    <citation type="submission" date="2021-01" db="EMBL/GenBank/DDBJ databases">
        <title>C459-1 draft genome sequence.</title>
        <authorList>
            <person name="Zhang X.-F."/>
        </authorList>
    </citation>
    <scope>NUCLEOTIDE SEQUENCE [LARGE SCALE GENOMIC DNA]</scope>
    <source>
        <strain evidence="5">C459-1</strain>
    </source>
</reference>
<feature type="transmembrane region" description="Helical" evidence="1">
    <location>
        <begin position="87"/>
        <end position="106"/>
    </location>
</feature>
<keyword evidence="1" id="KW-0472">Membrane</keyword>
<comment type="caution">
    <text evidence="4">The sequence shown here is derived from an EMBL/GenBank/DDBJ whole genome shotgun (WGS) entry which is preliminary data.</text>
</comment>
<dbReference type="PANTHER" id="PTHR30273">
    <property type="entry name" value="PERIPLASMIC SIGNAL SENSOR AND SIGMA FACTOR ACTIVATOR FECR-RELATED"/>
    <property type="match status" value="1"/>
</dbReference>
<dbReference type="EMBL" id="JAERTY010000001">
    <property type="protein sequence ID" value="MBL1407211.1"/>
    <property type="molecule type" value="Genomic_DNA"/>
</dbReference>
<evidence type="ECO:0000259" key="2">
    <source>
        <dbReference type="Pfam" id="PF04773"/>
    </source>
</evidence>
<sequence length="383" mass="42947">MQEHLYRLIVKEQTEGLSEEEEKILNSWLQDNTTHREAYGRATALVDNCKLVGVYEGIDVAQAWTKVASAISTDEAKVIKSTTWRRWIPYVAAAAMLVLSIGVWKYSRKVKDHRQMESAIADVAPGGNRAYLKTESGEQISLSTSQSTLVIGDEINYADGSRVQGIPADNSTVQNLQLVIPRGGTYQVILDDGTKVWLNSDSKLRYPNRFEGTARRVQLEGEAYFEVAKDKNKLFIVDGGKQEITVTGTQFNLNTYKDEPMTTTTLVEGQVRIADLSNGHTAVLAPGQQAVSGKRGLEVQTVNTDVFIAWKDNYFVFESIPLPAVLRQLSRWYDVEVDYEGLPHETISARIRRDKNISVVLRAIAQTSGIDFQIKERRIMVKE</sequence>
<dbReference type="PANTHER" id="PTHR30273:SF2">
    <property type="entry name" value="PROTEIN FECR"/>
    <property type="match status" value="1"/>
</dbReference>
<keyword evidence="5" id="KW-1185">Reference proteome</keyword>
<dbReference type="PIRSF" id="PIRSF018266">
    <property type="entry name" value="FecR"/>
    <property type="match status" value="1"/>
</dbReference>
<feature type="domain" description="FecR protein" evidence="2">
    <location>
        <begin position="181"/>
        <end position="272"/>
    </location>
</feature>
<dbReference type="InterPro" id="IPR032508">
    <property type="entry name" value="FecR_C"/>
</dbReference>
<dbReference type="InterPro" id="IPR006860">
    <property type="entry name" value="FecR"/>
</dbReference>